<dbReference type="STRING" id="1838280.A6M21_03495"/>
<evidence type="ECO:0000313" key="2">
    <source>
        <dbReference type="Proteomes" id="UP000078532"/>
    </source>
</evidence>
<proteinExistence type="predicted"/>
<sequence length="70" mass="7388">MDQKTSMGVLALAVLVMLFILAVMHNPAPAPGSRAGEAAGAGGQAAPLVEYGHQAGWWQHGNYSWNHIAY</sequence>
<accession>A0A1B7LJ46</accession>
<evidence type="ECO:0000313" key="1">
    <source>
        <dbReference type="EMBL" id="OAT86492.1"/>
    </source>
</evidence>
<keyword evidence="2" id="KW-1185">Reference proteome</keyword>
<dbReference type="Proteomes" id="UP000078532">
    <property type="component" value="Unassembled WGS sequence"/>
</dbReference>
<dbReference type="RefSeq" id="WP_066666219.1">
    <property type="nucleotide sequence ID" value="NZ_LYVF01000013.1"/>
</dbReference>
<dbReference type="AlphaFoldDB" id="A0A1B7LJ46"/>
<dbReference type="EMBL" id="LYVF01000013">
    <property type="protein sequence ID" value="OAT86492.1"/>
    <property type="molecule type" value="Genomic_DNA"/>
</dbReference>
<comment type="caution">
    <text evidence="1">The sequence shown here is derived from an EMBL/GenBank/DDBJ whole genome shotgun (WGS) entry which is preliminary data.</text>
</comment>
<reference evidence="1 2" key="1">
    <citation type="submission" date="2016-04" db="EMBL/GenBank/DDBJ databases">
        <authorList>
            <person name="Evans L.H."/>
            <person name="Alamgir A."/>
            <person name="Owens N."/>
            <person name="Weber N.D."/>
            <person name="Virtaneva K."/>
            <person name="Barbian K."/>
            <person name="Babar A."/>
            <person name="Rosenke K."/>
        </authorList>
    </citation>
    <scope>NUCLEOTIDE SEQUENCE [LARGE SCALE GENOMIC DNA]</scope>
    <source>
        <strain evidence="1 2">LMa1</strain>
    </source>
</reference>
<protein>
    <submittedName>
        <fullName evidence="1">Uncharacterized protein</fullName>
    </submittedName>
</protein>
<gene>
    <name evidence="1" type="ORF">A6M21_03495</name>
</gene>
<name>A0A1B7LJ46_9FIRM</name>
<organism evidence="1 2">
    <name type="scientific">Desulfotomaculum copahuensis</name>
    <dbReference type="NCBI Taxonomy" id="1838280"/>
    <lineage>
        <taxon>Bacteria</taxon>
        <taxon>Bacillati</taxon>
        <taxon>Bacillota</taxon>
        <taxon>Clostridia</taxon>
        <taxon>Eubacteriales</taxon>
        <taxon>Desulfotomaculaceae</taxon>
        <taxon>Desulfotomaculum</taxon>
    </lineage>
</organism>